<dbReference type="RefSeq" id="WP_233449069.1">
    <property type="nucleotide sequence ID" value="NZ_CAJHAH010000004.1"/>
</dbReference>
<dbReference type="PANTHER" id="PTHR48111:SF39">
    <property type="entry name" value="TRANSCRIPTIONAL REGULATORY PROTEIN CPXR"/>
    <property type="match status" value="1"/>
</dbReference>
<dbReference type="SMART" id="SM00862">
    <property type="entry name" value="Trans_reg_C"/>
    <property type="match status" value="1"/>
</dbReference>
<dbReference type="PROSITE" id="PS51755">
    <property type="entry name" value="OMPR_PHOB"/>
    <property type="match status" value="1"/>
</dbReference>
<dbReference type="GO" id="GO:0006355">
    <property type="term" value="P:regulation of DNA-templated transcription"/>
    <property type="evidence" value="ECO:0007669"/>
    <property type="project" value="InterPro"/>
</dbReference>
<evidence type="ECO:0000313" key="13">
    <source>
        <dbReference type="Proteomes" id="UP000588111"/>
    </source>
</evidence>
<dbReference type="GO" id="GO:0005829">
    <property type="term" value="C:cytosol"/>
    <property type="evidence" value="ECO:0007669"/>
    <property type="project" value="TreeGrafter"/>
</dbReference>
<evidence type="ECO:0000259" key="11">
    <source>
        <dbReference type="PROSITE" id="PS51755"/>
    </source>
</evidence>
<keyword evidence="6 9" id="KW-0238">DNA-binding</keyword>
<dbReference type="InterPro" id="IPR011006">
    <property type="entry name" value="CheY-like_superfamily"/>
</dbReference>
<dbReference type="Pfam" id="PF00486">
    <property type="entry name" value="Trans_reg_C"/>
    <property type="match status" value="1"/>
</dbReference>
<dbReference type="GO" id="GO:0032993">
    <property type="term" value="C:protein-DNA complex"/>
    <property type="evidence" value="ECO:0007669"/>
    <property type="project" value="TreeGrafter"/>
</dbReference>
<evidence type="ECO:0000256" key="2">
    <source>
        <dbReference type="ARBA" id="ARBA00022490"/>
    </source>
</evidence>
<keyword evidence="7" id="KW-0804">Transcription</keyword>
<feature type="domain" description="Response regulatory" evidence="10">
    <location>
        <begin position="5"/>
        <end position="123"/>
    </location>
</feature>
<evidence type="ECO:0000256" key="1">
    <source>
        <dbReference type="ARBA" id="ARBA00004496"/>
    </source>
</evidence>
<dbReference type="PROSITE" id="PS50110">
    <property type="entry name" value="RESPONSE_REGULATORY"/>
    <property type="match status" value="1"/>
</dbReference>
<dbReference type="GO" id="GO:0000156">
    <property type="term" value="F:phosphorelay response regulator activity"/>
    <property type="evidence" value="ECO:0007669"/>
    <property type="project" value="TreeGrafter"/>
</dbReference>
<dbReference type="InterPro" id="IPR039420">
    <property type="entry name" value="WalR-like"/>
</dbReference>
<keyword evidence="5" id="KW-0805">Transcription regulation</keyword>
<protein>
    <submittedName>
        <fullName evidence="12">Two-component system response regulator CpxR</fullName>
    </submittedName>
</protein>
<keyword evidence="3 8" id="KW-0597">Phosphoprotein</keyword>
<dbReference type="InterPro" id="IPR016032">
    <property type="entry name" value="Sig_transdc_resp-reg_C-effctor"/>
</dbReference>
<keyword evidence="13" id="KW-1185">Reference proteome</keyword>
<dbReference type="Gene3D" id="1.10.10.10">
    <property type="entry name" value="Winged helix-like DNA-binding domain superfamily/Winged helix DNA-binding domain"/>
    <property type="match status" value="1"/>
</dbReference>
<evidence type="ECO:0000256" key="9">
    <source>
        <dbReference type="PROSITE-ProRule" id="PRU01091"/>
    </source>
</evidence>
<dbReference type="Gene3D" id="3.40.50.2300">
    <property type="match status" value="1"/>
</dbReference>
<dbReference type="SUPFAM" id="SSF52172">
    <property type="entry name" value="CheY-like"/>
    <property type="match status" value="1"/>
</dbReference>
<feature type="modified residue" description="4-aspartylphosphate" evidence="8">
    <location>
        <position position="59"/>
    </location>
</feature>
<gene>
    <name evidence="12" type="ORF">FHS24_000252</name>
</gene>
<dbReference type="PANTHER" id="PTHR48111">
    <property type="entry name" value="REGULATOR OF RPOS"/>
    <property type="match status" value="1"/>
</dbReference>
<evidence type="ECO:0000259" key="10">
    <source>
        <dbReference type="PROSITE" id="PS50110"/>
    </source>
</evidence>
<dbReference type="AlphaFoldDB" id="A0A839T8I5"/>
<dbReference type="GO" id="GO:0000976">
    <property type="term" value="F:transcription cis-regulatory region binding"/>
    <property type="evidence" value="ECO:0007669"/>
    <property type="project" value="TreeGrafter"/>
</dbReference>
<evidence type="ECO:0000256" key="4">
    <source>
        <dbReference type="ARBA" id="ARBA00023012"/>
    </source>
</evidence>
<name>A0A839T8I5_9GAMM</name>
<evidence type="ECO:0000256" key="6">
    <source>
        <dbReference type="ARBA" id="ARBA00023125"/>
    </source>
</evidence>
<keyword evidence="4" id="KW-0902">Two-component regulatory system</keyword>
<feature type="domain" description="OmpR/PhoB-type" evidence="11">
    <location>
        <begin position="136"/>
        <end position="235"/>
    </location>
</feature>
<dbReference type="SUPFAM" id="SSF46894">
    <property type="entry name" value="C-terminal effector domain of the bipartite response regulators"/>
    <property type="match status" value="1"/>
</dbReference>
<evidence type="ECO:0000256" key="3">
    <source>
        <dbReference type="ARBA" id="ARBA00022553"/>
    </source>
</evidence>
<dbReference type="InterPro" id="IPR001867">
    <property type="entry name" value="OmpR/PhoB-type_DNA-bd"/>
</dbReference>
<dbReference type="EMBL" id="JACHXL010000001">
    <property type="protein sequence ID" value="MBB3105761.1"/>
    <property type="molecule type" value="Genomic_DNA"/>
</dbReference>
<comment type="caution">
    <text evidence="12">The sequence shown here is derived from an EMBL/GenBank/DDBJ whole genome shotgun (WGS) entry which is preliminary data.</text>
</comment>
<organism evidence="12 13">
    <name type="scientific">Psychrobacter luti</name>
    <dbReference type="NCBI Taxonomy" id="198481"/>
    <lineage>
        <taxon>Bacteria</taxon>
        <taxon>Pseudomonadati</taxon>
        <taxon>Pseudomonadota</taxon>
        <taxon>Gammaproteobacteria</taxon>
        <taxon>Moraxellales</taxon>
        <taxon>Moraxellaceae</taxon>
        <taxon>Psychrobacter</taxon>
    </lineage>
</organism>
<reference evidence="12 13" key="1">
    <citation type="submission" date="2020-08" db="EMBL/GenBank/DDBJ databases">
        <title>Genomic Encyclopedia of Type Strains, Phase III (KMG-III): the genomes of soil and plant-associated and newly described type strains.</title>
        <authorList>
            <person name="Whitman W."/>
        </authorList>
    </citation>
    <scope>NUCLEOTIDE SEQUENCE [LARGE SCALE GENOMIC DNA]</scope>
    <source>
        <strain evidence="12 13">CECT 5885</strain>
    </source>
</reference>
<evidence type="ECO:0000256" key="5">
    <source>
        <dbReference type="ARBA" id="ARBA00023015"/>
    </source>
</evidence>
<dbReference type="Pfam" id="PF00072">
    <property type="entry name" value="Response_reg"/>
    <property type="match status" value="1"/>
</dbReference>
<dbReference type="SMART" id="SM00448">
    <property type="entry name" value="REC"/>
    <property type="match status" value="1"/>
</dbReference>
<sequence>MTMPNILLGDDDEELTQLLQEYLHNHGIRCDCVHDGETVIERLKVAMHDSVPYDLLVLDIMMPKIDGLSVLRQLPAISDIPVIMLTAKGEEIDRIIGLELGADDYITKPCNPRELLARINAVIKRSRITALGAASSEHMPLPESRLHLDQNQRICQIDGVELQVTGTEFDLLLALLKQKGEVVSKAWLSQNVLQRELQPFDRSLDVHVSRLRKKLQPFHDEPIKAIRGKGYQLVL</sequence>
<dbReference type="Gene3D" id="6.10.250.690">
    <property type="match status" value="1"/>
</dbReference>
<evidence type="ECO:0000256" key="7">
    <source>
        <dbReference type="ARBA" id="ARBA00023163"/>
    </source>
</evidence>
<feature type="DNA-binding region" description="OmpR/PhoB-type" evidence="9">
    <location>
        <begin position="136"/>
        <end position="235"/>
    </location>
</feature>
<comment type="subcellular location">
    <subcellularLocation>
        <location evidence="1">Cytoplasm</location>
    </subcellularLocation>
</comment>
<dbReference type="InterPro" id="IPR001789">
    <property type="entry name" value="Sig_transdc_resp-reg_receiver"/>
</dbReference>
<proteinExistence type="predicted"/>
<dbReference type="Proteomes" id="UP000588111">
    <property type="component" value="Unassembled WGS sequence"/>
</dbReference>
<accession>A0A839T8I5</accession>
<evidence type="ECO:0000256" key="8">
    <source>
        <dbReference type="PROSITE-ProRule" id="PRU00169"/>
    </source>
</evidence>
<keyword evidence="2" id="KW-0963">Cytoplasm</keyword>
<dbReference type="CDD" id="cd00383">
    <property type="entry name" value="trans_reg_C"/>
    <property type="match status" value="1"/>
</dbReference>
<dbReference type="InterPro" id="IPR036388">
    <property type="entry name" value="WH-like_DNA-bd_sf"/>
</dbReference>
<evidence type="ECO:0000313" key="12">
    <source>
        <dbReference type="EMBL" id="MBB3105761.1"/>
    </source>
</evidence>